<dbReference type="Proteomes" id="UP000324015">
    <property type="component" value="Chromosome"/>
</dbReference>
<dbReference type="AlphaFoldDB" id="A0A5P2CU21"/>
<evidence type="ECO:0000313" key="2">
    <source>
        <dbReference type="Proteomes" id="UP000324015"/>
    </source>
</evidence>
<dbReference type="EMBL" id="CP029191">
    <property type="protein sequence ID" value="QES45238.1"/>
    <property type="molecule type" value="Genomic_DNA"/>
</dbReference>
<dbReference type="RefSeq" id="WP_150187549.1">
    <property type="nucleotide sequence ID" value="NZ_CP029191.1"/>
</dbReference>
<name>A0A5P2CU21_STRVZ</name>
<sequence length="239" mass="26385">MNDPEFIADLVRQLADGWEERAEYHVPITRHTLLCQALRSAMSPGRRRHAECACQTEIEARAQTSLLPSLLDQLQDEIAEPAATTGGPKSVDDPHSNPPGNQAAFECLLGIKVHARAHFEALRRVLYPDHGRREAVTVVSALRAIPDWCAMANDSGYDELVFEIKEDLRKRVRTARIILGYEAPQRLLETTVCGGCGGALIVAEDASTDVRCIGTPEAPGCGQMYRRWDWINLLEGEGA</sequence>
<proteinExistence type="predicted"/>
<organism evidence="1 2">
    <name type="scientific">Streptomyces venezuelae</name>
    <dbReference type="NCBI Taxonomy" id="54571"/>
    <lineage>
        <taxon>Bacteria</taxon>
        <taxon>Bacillati</taxon>
        <taxon>Actinomycetota</taxon>
        <taxon>Actinomycetes</taxon>
        <taxon>Kitasatosporales</taxon>
        <taxon>Streptomycetaceae</taxon>
        <taxon>Streptomyces</taxon>
    </lineage>
</organism>
<accession>A0A5P2CU21</accession>
<protein>
    <submittedName>
        <fullName evidence="1">Uncharacterized protein</fullName>
    </submittedName>
</protein>
<gene>
    <name evidence="1" type="ORF">DEJ49_33405</name>
</gene>
<reference evidence="1 2" key="1">
    <citation type="submission" date="2018-05" db="EMBL/GenBank/DDBJ databases">
        <title>Streptomyces venezuelae.</title>
        <authorList>
            <person name="Kim W."/>
            <person name="Lee N."/>
            <person name="Cho B.-K."/>
        </authorList>
    </citation>
    <scope>NUCLEOTIDE SEQUENCE [LARGE SCALE GENOMIC DNA]</scope>
    <source>
        <strain evidence="1 2">ATCC 14585</strain>
    </source>
</reference>
<evidence type="ECO:0000313" key="1">
    <source>
        <dbReference type="EMBL" id="QES45238.1"/>
    </source>
</evidence>